<protein>
    <submittedName>
        <fullName evidence="3">Putative e3 ubiquitin-protein ligase bre1</fullName>
    </submittedName>
</protein>
<reference evidence="3" key="1">
    <citation type="journal article" date="2018" name="PLoS Negl. Trop. Dis.">
        <title>An insight into the salivary gland and fat body transcriptome of Panstrongylus lignarius (Hemiptera: Heteroptera), the main vector of Chagas disease in Peru.</title>
        <authorList>
            <person name="Nevoa J.C."/>
            <person name="Mendes M.T."/>
            <person name="da Silva M.V."/>
            <person name="Soares S.C."/>
            <person name="Oliveira C.J.F."/>
            <person name="Ribeiro J.M.C."/>
        </authorList>
    </citation>
    <scope>NUCLEOTIDE SEQUENCE</scope>
</reference>
<keyword evidence="2" id="KW-0732">Signal</keyword>
<sequence length="109" mass="11826">MYKMLKFHVIITLFWLIYIMVSLVGCDKEKSGSSPIVKKEGGCSSVPGGAGVAATAAGTGVAGNVVKKEVKKEAHRDQHRTKEVKPAESELVRDLKAQLKKTVNEQKES</sequence>
<organism evidence="3">
    <name type="scientific">Panstrongylus lignarius</name>
    <dbReference type="NCBI Taxonomy" id="156445"/>
    <lineage>
        <taxon>Eukaryota</taxon>
        <taxon>Metazoa</taxon>
        <taxon>Ecdysozoa</taxon>
        <taxon>Arthropoda</taxon>
        <taxon>Hexapoda</taxon>
        <taxon>Insecta</taxon>
        <taxon>Pterygota</taxon>
        <taxon>Neoptera</taxon>
        <taxon>Paraneoptera</taxon>
        <taxon>Hemiptera</taxon>
        <taxon>Heteroptera</taxon>
        <taxon>Panheteroptera</taxon>
        <taxon>Cimicomorpha</taxon>
        <taxon>Reduviidae</taxon>
        <taxon>Triatominae</taxon>
        <taxon>Panstrongylus</taxon>
    </lineage>
</organism>
<dbReference type="EMBL" id="GFTR01001769">
    <property type="protein sequence ID" value="JAW14657.1"/>
    <property type="molecule type" value="Transcribed_RNA"/>
</dbReference>
<accession>A0A224XQ79</accession>
<evidence type="ECO:0000313" key="3">
    <source>
        <dbReference type="EMBL" id="JAW14657.1"/>
    </source>
</evidence>
<feature type="signal peptide" evidence="2">
    <location>
        <begin position="1"/>
        <end position="26"/>
    </location>
</feature>
<dbReference type="PROSITE" id="PS51257">
    <property type="entry name" value="PROKAR_LIPOPROTEIN"/>
    <property type="match status" value="1"/>
</dbReference>
<feature type="region of interest" description="Disordered" evidence="1">
    <location>
        <begin position="70"/>
        <end position="89"/>
    </location>
</feature>
<proteinExistence type="predicted"/>
<evidence type="ECO:0000256" key="1">
    <source>
        <dbReference type="SAM" id="MobiDB-lite"/>
    </source>
</evidence>
<feature type="chain" id="PRO_5012081581" evidence="2">
    <location>
        <begin position="27"/>
        <end position="109"/>
    </location>
</feature>
<name>A0A224XQ79_9HEMI</name>
<evidence type="ECO:0000256" key="2">
    <source>
        <dbReference type="SAM" id="SignalP"/>
    </source>
</evidence>
<dbReference type="AlphaFoldDB" id="A0A224XQ79"/>